<reference evidence="1 2" key="1">
    <citation type="journal article" date="2022" name="Allergy">
        <title>Genome assembly and annotation of Periplaneta americana reveal a comprehensive cockroach allergen profile.</title>
        <authorList>
            <person name="Wang L."/>
            <person name="Xiong Q."/>
            <person name="Saelim N."/>
            <person name="Wang L."/>
            <person name="Nong W."/>
            <person name="Wan A.T."/>
            <person name="Shi M."/>
            <person name="Liu X."/>
            <person name="Cao Q."/>
            <person name="Hui J.H.L."/>
            <person name="Sookrung N."/>
            <person name="Leung T.F."/>
            <person name="Tungtrongchitr A."/>
            <person name="Tsui S.K.W."/>
        </authorList>
    </citation>
    <scope>NUCLEOTIDE SEQUENCE [LARGE SCALE GENOMIC DNA]</scope>
    <source>
        <strain evidence="1">PWHHKU_190912</strain>
    </source>
</reference>
<keyword evidence="2" id="KW-1185">Reference proteome</keyword>
<name>A0ABQ8T677_PERAM</name>
<organism evidence="1 2">
    <name type="scientific">Periplaneta americana</name>
    <name type="common">American cockroach</name>
    <name type="synonym">Blatta americana</name>
    <dbReference type="NCBI Taxonomy" id="6978"/>
    <lineage>
        <taxon>Eukaryota</taxon>
        <taxon>Metazoa</taxon>
        <taxon>Ecdysozoa</taxon>
        <taxon>Arthropoda</taxon>
        <taxon>Hexapoda</taxon>
        <taxon>Insecta</taxon>
        <taxon>Pterygota</taxon>
        <taxon>Neoptera</taxon>
        <taxon>Polyneoptera</taxon>
        <taxon>Dictyoptera</taxon>
        <taxon>Blattodea</taxon>
        <taxon>Blattoidea</taxon>
        <taxon>Blattidae</taxon>
        <taxon>Blattinae</taxon>
        <taxon>Periplaneta</taxon>
    </lineage>
</organism>
<dbReference type="Proteomes" id="UP001148838">
    <property type="component" value="Unassembled WGS sequence"/>
</dbReference>
<protein>
    <submittedName>
        <fullName evidence="1">Uncharacterized protein</fullName>
    </submittedName>
</protein>
<gene>
    <name evidence="1" type="ORF">ANN_11262</name>
</gene>
<evidence type="ECO:0000313" key="1">
    <source>
        <dbReference type="EMBL" id="KAJ4441407.1"/>
    </source>
</evidence>
<dbReference type="EMBL" id="JAJSOF020000015">
    <property type="protein sequence ID" value="KAJ4441407.1"/>
    <property type="molecule type" value="Genomic_DNA"/>
</dbReference>
<sequence length="273" mass="31786">MFAITYVCEKLFSTMKIVKTKFRSRLTDKYLRDQLRLTQVYVILTYLHLRFAERKTRLSRSEGARALVESCLCRRTIKNGPVFPILLNKMKIYHKVLLMRLKICICFPFYVKTVRPYIRTEHLKTDENVIEKKIQYIHERFPELPEIITLLKDRNDSLEQSLFLIEQISNLLSCESHGIAKIGFDKLSQAYLIIHINPDSNSDMRIIEDGMSPRSNAKSCSAIPLQLIERISRKKKKQSEFVSGSVVSQSAVVRLFYSGEMIDKSVESSIARR</sequence>
<evidence type="ECO:0000313" key="2">
    <source>
        <dbReference type="Proteomes" id="UP001148838"/>
    </source>
</evidence>
<comment type="caution">
    <text evidence="1">The sequence shown here is derived from an EMBL/GenBank/DDBJ whole genome shotgun (WGS) entry which is preliminary data.</text>
</comment>
<accession>A0ABQ8T677</accession>
<proteinExistence type="predicted"/>